<sequence>MHSLALCEGSHQGPAHPSVLACARSWSPTLPQIMKASANLTRIQRESSVTAVQIQHEPTQHPAHEPNGEEPR</sequence>
<dbReference type="Proteomes" id="UP000237000">
    <property type="component" value="Unassembled WGS sequence"/>
</dbReference>
<evidence type="ECO:0000313" key="2">
    <source>
        <dbReference type="EMBL" id="PON77849.1"/>
    </source>
</evidence>
<evidence type="ECO:0000256" key="1">
    <source>
        <dbReference type="SAM" id="MobiDB-lite"/>
    </source>
</evidence>
<reference evidence="3" key="1">
    <citation type="submission" date="2016-06" db="EMBL/GenBank/DDBJ databases">
        <title>Parallel loss of symbiosis genes in relatives of nitrogen-fixing non-legume Parasponia.</title>
        <authorList>
            <person name="Van Velzen R."/>
            <person name="Holmer R."/>
            <person name="Bu F."/>
            <person name="Rutten L."/>
            <person name="Van Zeijl A."/>
            <person name="Liu W."/>
            <person name="Santuari L."/>
            <person name="Cao Q."/>
            <person name="Sharma T."/>
            <person name="Shen D."/>
            <person name="Roswanjaya Y."/>
            <person name="Wardhani T."/>
            <person name="Kalhor M.S."/>
            <person name="Jansen J."/>
            <person name="Van den Hoogen J."/>
            <person name="Gungor B."/>
            <person name="Hartog M."/>
            <person name="Hontelez J."/>
            <person name="Verver J."/>
            <person name="Yang W.-C."/>
            <person name="Schijlen E."/>
            <person name="Repin R."/>
            <person name="Schilthuizen M."/>
            <person name="Schranz E."/>
            <person name="Heidstra R."/>
            <person name="Miyata K."/>
            <person name="Fedorova E."/>
            <person name="Kohlen W."/>
            <person name="Bisseling T."/>
            <person name="Smit S."/>
            <person name="Geurts R."/>
        </authorList>
    </citation>
    <scope>NUCLEOTIDE SEQUENCE [LARGE SCALE GENOMIC DNA]</scope>
    <source>
        <strain evidence="3">cv. RG33-2</strain>
    </source>
</reference>
<organism evidence="2 3">
    <name type="scientific">Trema orientale</name>
    <name type="common">Charcoal tree</name>
    <name type="synonym">Celtis orientalis</name>
    <dbReference type="NCBI Taxonomy" id="63057"/>
    <lineage>
        <taxon>Eukaryota</taxon>
        <taxon>Viridiplantae</taxon>
        <taxon>Streptophyta</taxon>
        <taxon>Embryophyta</taxon>
        <taxon>Tracheophyta</taxon>
        <taxon>Spermatophyta</taxon>
        <taxon>Magnoliopsida</taxon>
        <taxon>eudicotyledons</taxon>
        <taxon>Gunneridae</taxon>
        <taxon>Pentapetalae</taxon>
        <taxon>rosids</taxon>
        <taxon>fabids</taxon>
        <taxon>Rosales</taxon>
        <taxon>Cannabaceae</taxon>
        <taxon>Trema</taxon>
    </lineage>
</organism>
<name>A0A2P5DX37_TREOI</name>
<feature type="compositionally biased region" description="Polar residues" evidence="1">
    <location>
        <begin position="47"/>
        <end position="57"/>
    </location>
</feature>
<proteinExistence type="predicted"/>
<evidence type="ECO:0000313" key="3">
    <source>
        <dbReference type="Proteomes" id="UP000237000"/>
    </source>
</evidence>
<dbReference type="EMBL" id="JXTC01000244">
    <property type="protein sequence ID" value="PON77849.1"/>
    <property type="molecule type" value="Genomic_DNA"/>
</dbReference>
<keyword evidence="3" id="KW-1185">Reference proteome</keyword>
<dbReference type="OrthoDB" id="10502405at2759"/>
<feature type="compositionally biased region" description="Basic and acidic residues" evidence="1">
    <location>
        <begin position="58"/>
        <end position="72"/>
    </location>
</feature>
<protein>
    <submittedName>
        <fullName evidence="2">Uncharacterized protein</fullName>
    </submittedName>
</protein>
<gene>
    <name evidence="2" type="ORF">TorRG33x02_239650</name>
</gene>
<comment type="caution">
    <text evidence="2">The sequence shown here is derived from an EMBL/GenBank/DDBJ whole genome shotgun (WGS) entry which is preliminary data.</text>
</comment>
<dbReference type="AlphaFoldDB" id="A0A2P5DX37"/>
<feature type="region of interest" description="Disordered" evidence="1">
    <location>
        <begin position="47"/>
        <end position="72"/>
    </location>
</feature>
<dbReference type="InParanoid" id="A0A2P5DX37"/>
<accession>A0A2P5DX37</accession>